<keyword evidence="2" id="KW-0378">Hydrolase</keyword>
<feature type="region of interest" description="Disordered" evidence="3">
    <location>
        <begin position="867"/>
        <end position="905"/>
    </location>
</feature>
<evidence type="ECO:0000313" key="6">
    <source>
        <dbReference type="Proteomes" id="UP000694251"/>
    </source>
</evidence>
<reference evidence="5 6" key="1">
    <citation type="submission" date="2020-12" db="EMBL/GenBank/DDBJ databases">
        <title>Concerted genomic and epigenomic changes stabilize Arabidopsis allopolyploids.</title>
        <authorList>
            <person name="Chen Z."/>
        </authorList>
    </citation>
    <scope>NUCLEOTIDE SEQUENCE [LARGE SCALE GENOMIC DNA]</scope>
    <source>
        <strain evidence="5">As9502</strain>
        <tissue evidence="5">Leaf</tissue>
    </source>
</reference>
<keyword evidence="1" id="KW-0645">Protease</keyword>
<protein>
    <recommendedName>
        <fullName evidence="4">Ubiquitin-like protease family profile domain-containing protein</fullName>
    </recommendedName>
</protein>
<comment type="caution">
    <text evidence="5">The sequence shown here is derived from an EMBL/GenBank/DDBJ whole genome shotgun (WGS) entry which is preliminary data.</text>
</comment>
<dbReference type="GO" id="GO:0006508">
    <property type="term" value="P:proteolysis"/>
    <property type="evidence" value="ECO:0007669"/>
    <property type="project" value="UniProtKB-KW"/>
</dbReference>
<dbReference type="InterPro" id="IPR003871">
    <property type="entry name" value="RFA1B/D_OB_1st"/>
</dbReference>
<feature type="domain" description="Ubiquitin-like protease family profile" evidence="4">
    <location>
        <begin position="896"/>
        <end position="1054"/>
    </location>
</feature>
<dbReference type="InterPro" id="IPR003653">
    <property type="entry name" value="Peptidase_C48_C"/>
</dbReference>
<dbReference type="PROSITE" id="PS50600">
    <property type="entry name" value="ULP_PROTEASE"/>
    <property type="match status" value="1"/>
</dbReference>
<dbReference type="EMBL" id="JAEFBJ010000097">
    <property type="protein sequence ID" value="KAG7530383.1"/>
    <property type="molecule type" value="Genomic_DNA"/>
</dbReference>
<evidence type="ECO:0000313" key="5">
    <source>
        <dbReference type="EMBL" id="KAG7530383.1"/>
    </source>
</evidence>
<keyword evidence="6" id="KW-1185">Reference proteome</keyword>
<accession>A0A8T1XHP9</accession>
<sequence length="1233" mass="138206">CMTHSKGSSHLVHYHEDIGRFERGNKKKKQLAVQREAEMANRDASGNVVNDDGFQFEGEHHGVFQDPPPPEANPLAGGGNAARLAAARLVALNARDAPVRQTLRDHDAPNIEFSDTGTNNSLSTGMILRSRPDCWLLEAQSHSMKRGRGLSTTIGIRECPYHGFPRVTLINTFYRGVDKAYKMALDTASNGDFMTKTETEAIELIENLEASNNNHNVDYDSKDMVHQGFSGEGSEDLQAEMNFVNRYGNYQNRGFNQNYRNHPNLSYMSTNVENQVYPTQASSQGLKFQPNSFQNKGNYRGQFQPPAGIGHTSSSWDNEMKLMMQQILEGQKKKAADINVKVDSMYNDLNGKFTTLSSHVKTLENQEQLREIDVAKQVETNDDVVETLVEDKIAEDDEPLSMEPPPYVPKLPFTGCERRIQKQKERSVEEGVKLISKGEEYAQLMESYRQQEEAQLTNVVEVLAGKEMVNTCSAISAATIPKKLGEPGSFVLPCLIRKSVLERCLCDLGAGFNLMPLSVSKRLGITNFKPLRISLILADRSIRFVVGLVENVHDCIELSDVAEVLDGDTKDPHVTLIPLQRVGDTIKCKSNFPHSCPLVHKNPVKLTTLSMRFVGGNPQVSAFDGAVRIVFECRNTMTTLQNHGLESVGSIDPTSRSIDPDNTRRGSKTSARLGLIDPNAGSIEMVVPSSSKIIRQNGQNVVRTIGKCSRLDINPDIPENNFTINDVHLLERVPDLTVTPMLFVNTNEDRWGEWDDEVRDKKDETPSIILPKFISADSIELPRSDQPIYDTESKSRDEHLLAPRPFAVFDTATKPSSNDVTEEIKIQDLSLAENVDTLVDSVCKNISASINAPDGVRKESLAMIEWEPPMNPHDDQKEDDQIESDDDEDVPVNSGAYVDVSDSSPAREREHVTRGDIVITHRFLLHLAQPTNWVDTMFKWTIPSSPSDWFEEIDLILMQMILKNQHWVRLAINLGNWCVDILDTNYQLNDDRQVDEFMAPIVVQIPYLINKFCQPRLSQVHRLAPFSWSRMKGIYFNERSGDCGPISMKLIKIYATGGNAEKMALITDEIVNEFRDIVRRIGISGFCNLGPFIAAGPEWLGTVFSDEVLKEGTKMEVTIHRRFSAFYFDKIFENKWIGLTNFKVILNSDPVKTTAAEYGINLMDKTFVTSGDPNTPIQFNNFTSFDNILEGTFDNDQLVDLLGVVIEVGILSHSGDPDVGFEEMVVPFKLMDI</sequence>
<dbReference type="PANTHER" id="PTHR33067:SF31">
    <property type="entry name" value="RNA-DIRECTED DNA POLYMERASE"/>
    <property type="match status" value="1"/>
</dbReference>
<feature type="non-terminal residue" evidence="5">
    <location>
        <position position="1233"/>
    </location>
</feature>
<evidence type="ECO:0000256" key="3">
    <source>
        <dbReference type="SAM" id="MobiDB-lite"/>
    </source>
</evidence>
<name>A0A8T1XHP9_ARASU</name>
<organism evidence="5 6">
    <name type="scientific">Arabidopsis suecica</name>
    <name type="common">Swedish thale-cress</name>
    <name type="synonym">Cardaminopsis suecica</name>
    <dbReference type="NCBI Taxonomy" id="45249"/>
    <lineage>
        <taxon>Eukaryota</taxon>
        <taxon>Viridiplantae</taxon>
        <taxon>Streptophyta</taxon>
        <taxon>Embryophyta</taxon>
        <taxon>Tracheophyta</taxon>
        <taxon>Spermatophyta</taxon>
        <taxon>Magnoliopsida</taxon>
        <taxon>eudicotyledons</taxon>
        <taxon>Gunneridae</taxon>
        <taxon>Pentapetalae</taxon>
        <taxon>rosids</taxon>
        <taxon>malvids</taxon>
        <taxon>Brassicales</taxon>
        <taxon>Brassicaceae</taxon>
        <taxon>Camelineae</taxon>
        <taxon>Arabidopsis</taxon>
    </lineage>
</organism>
<dbReference type="Pfam" id="PF02902">
    <property type="entry name" value="Peptidase_C48"/>
    <property type="match status" value="1"/>
</dbReference>
<evidence type="ECO:0000259" key="4">
    <source>
        <dbReference type="PROSITE" id="PS50600"/>
    </source>
</evidence>
<dbReference type="Pfam" id="PF02721">
    <property type="entry name" value="DUF223"/>
    <property type="match status" value="1"/>
</dbReference>
<dbReference type="AlphaFoldDB" id="A0A8T1XHP9"/>
<dbReference type="GO" id="GO:0008234">
    <property type="term" value="F:cysteine-type peptidase activity"/>
    <property type="evidence" value="ECO:0007669"/>
    <property type="project" value="InterPro"/>
</dbReference>
<evidence type="ECO:0000256" key="2">
    <source>
        <dbReference type="ARBA" id="ARBA00022801"/>
    </source>
</evidence>
<evidence type="ECO:0000256" key="1">
    <source>
        <dbReference type="ARBA" id="ARBA00022670"/>
    </source>
</evidence>
<feature type="compositionally biased region" description="Acidic residues" evidence="3">
    <location>
        <begin position="877"/>
        <end position="890"/>
    </location>
</feature>
<dbReference type="Proteomes" id="UP000694251">
    <property type="component" value="Unassembled WGS sequence"/>
</dbReference>
<feature type="region of interest" description="Disordered" evidence="3">
    <location>
        <begin position="644"/>
        <end position="669"/>
    </location>
</feature>
<proteinExistence type="predicted"/>
<dbReference type="OrthoDB" id="1112103at2759"/>
<feature type="region of interest" description="Disordered" evidence="3">
    <location>
        <begin position="25"/>
        <end position="72"/>
    </location>
</feature>
<gene>
    <name evidence="5" type="ORF">ISN44_Un97g000010</name>
</gene>
<feature type="non-terminal residue" evidence="5">
    <location>
        <position position="1"/>
    </location>
</feature>
<dbReference type="PANTHER" id="PTHR33067">
    <property type="entry name" value="RNA-DIRECTED DNA POLYMERASE-RELATED"/>
    <property type="match status" value="1"/>
</dbReference>
<dbReference type="CDD" id="cd04480">
    <property type="entry name" value="RPA1_DBD_A_like"/>
    <property type="match status" value="1"/>
</dbReference>